<proteinExistence type="predicted"/>
<keyword evidence="2" id="KW-0378">Hydrolase</keyword>
<dbReference type="InterPro" id="IPR023631">
    <property type="entry name" value="Amidase_dom"/>
</dbReference>
<dbReference type="EMBL" id="CP163440">
    <property type="protein sequence ID" value="XDQ67990.1"/>
    <property type="molecule type" value="Genomic_DNA"/>
</dbReference>
<dbReference type="PANTHER" id="PTHR43372">
    <property type="entry name" value="FATTY-ACID AMIDE HYDROLASE"/>
    <property type="match status" value="1"/>
</dbReference>
<protein>
    <submittedName>
        <fullName evidence="2">Amidase</fullName>
        <ecNumber evidence="2">3.5.1.4</ecNumber>
    </submittedName>
</protein>
<dbReference type="Gene3D" id="3.90.1300.10">
    <property type="entry name" value="Amidase signature (AS) domain"/>
    <property type="match status" value="1"/>
</dbReference>
<dbReference type="EC" id="3.5.1.4" evidence="2"/>
<dbReference type="GO" id="GO:0004040">
    <property type="term" value="F:amidase activity"/>
    <property type="evidence" value="ECO:0007669"/>
    <property type="project" value="UniProtKB-EC"/>
</dbReference>
<evidence type="ECO:0000313" key="2">
    <source>
        <dbReference type="EMBL" id="XDQ67990.1"/>
    </source>
</evidence>
<evidence type="ECO:0000259" key="1">
    <source>
        <dbReference type="Pfam" id="PF01425"/>
    </source>
</evidence>
<dbReference type="NCBIfam" id="NF004816">
    <property type="entry name" value="PRK06170.1"/>
    <property type="match status" value="1"/>
</dbReference>
<dbReference type="GO" id="GO:0012505">
    <property type="term" value="C:endomembrane system"/>
    <property type="evidence" value="ECO:0007669"/>
    <property type="project" value="TreeGrafter"/>
</dbReference>
<gene>
    <name evidence="2" type="ORF">AB5J50_48055</name>
</gene>
<organism evidence="2">
    <name type="scientific">Streptomyces sp. R35</name>
    <dbReference type="NCBI Taxonomy" id="3238630"/>
    <lineage>
        <taxon>Bacteria</taxon>
        <taxon>Bacillati</taxon>
        <taxon>Actinomycetota</taxon>
        <taxon>Actinomycetes</taxon>
        <taxon>Kitasatosporales</taxon>
        <taxon>Streptomycetaceae</taxon>
        <taxon>Streptomyces</taxon>
    </lineage>
</organism>
<feature type="domain" description="Amidase" evidence="1">
    <location>
        <begin position="29"/>
        <end position="472"/>
    </location>
</feature>
<dbReference type="Pfam" id="PF01425">
    <property type="entry name" value="Amidase"/>
    <property type="match status" value="1"/>
</dbReference>
<dbReference type="InterPro" id="IPR036928">
    <property type="entry name" value="AS_sf"/>
</dbReference>
<dbReference type="PANTHER" id="PTHR43372:SF4">
    <property type="entry name" value="FATTY-ACID AMIDE HYDROLASE 2"/>
    <property type="match status" value="1"/>
</dbReference>
<accession>A0AB39SL99</accession>
<sequence>MRHAVTDVPFRSAVDQSRALAAGEVSSRELVELYLGRIATHNPTLNAVVTLDPERARREAAEADAARAAGHDLGPLHGVPITVKDSFETAGMRTVCGRADLKDHVPDQDAEAVRRLRSAGAVIMGKSNMPPGNQDVQADNPVFGPSSNPWDTTRTSGGSAGGGAVGTAAGLAAFDFGSEIGGSTRIPSHFNGLYGHKSTWRSIPLIGHVPYGPGAGRWSEADMACGGAQVRDARDLVPILRATVGSADYDGGFSYTLAPPRATKLADFRVAVWGEDPSCPVDSDVADAVNDAVTVLRAAGAKVTVQPARLPVDIATNHRKAFLPLLFGALSYDRTGLTPAPNAALLARLVQHPRGDAGPALKGTFQSHYQWLQAHTVRNEIRQRWFEFFRDFDIVLMPVTPTAAPVHHNKLIDRFGRPFEVDGVRRPYWDQVKWNAIANVSGGPATTIPVRKGRSGLPIGLQAMGPSGGDLTTIEFAALLGREVEGFVPPPEFA</sequence>
<reference evidence="2" key="1">
    <citation type="submission" date="2024-07" db="EMBL/GenBank/DDBJ databases">
        <authorList>
            <person name="Yu S.T."/>
        </authorList>
    </citation>
    <scope>NUCLEOTIDE SEQUENCE</scope>
    <source>
        <strain evidence="2">R35</strain>
    </source>
</reference>
<dbReference type="SUPFAM" id="SSF75304">
    <property type="entry name" value="Amidase signature (AS) enzymes"/>
    <property type="match status" value="1"/>
</dbReference>
<dbReference type="RefSeq" id="WP_369264827.1">
    <property type="nucleotide sequence ID" value="NZ_CP163440.1"/>
</dbReference>
<dbReference type="AlphaFoldDB" id="A0AB39SL99"/>
<name>A0AB39SL99_9ACTN</name>
<dbReference type="InterPro" id="IPR052739">
    <property type="entry name" value="FAAH2"/>
</dbReference>